<organism evidence="2 3">
    <name type="scientific">Plastoroseomonas arctica</name>
    <dbReference type="NCBI Taxonomy" id="1509237"/>
    <lineage>
        <taxon>Bacteria</taxon>
        <taxon>Pseudomonadati</taxon>
        <taxon>Pseudomonadota</taxon>
        <taxon>Alphaproteobacteria</taxon>
        <taxon>Acetobacterales</taxon>
        <taxon>Acetobacteraceae</taxon>
        <taxon>Plastoroseomonas</taxon>
    </lineage>
</organism>
<name>A0AAF1JUY5_9PROT</name>
<feature type="compositionally biased region" description="Basic residues" evidence="1">
    <location>
        <begin position="186"/>
        <end position="196"/>
    </location>
</feature>
<dbReference type="Pfam" id="PF11748">
    <property type="entry name" value="DUF3306"/>
    <property type="match status" value="1"/>
</dbReference>
<evidence type="ECO:0000313" key="3">
    <source>
        <dbReference type="Proteomes" id="UP001196068"/>
    </source>
</evidence>
<dbReference type="Proteomes" id="UP001196068">
    <property type="component" value="Unassembled WGS sequence"/>
</dbReference>
<feature type="region of interest" description="Disordered" evidence="1">
    <location>
        <begin position="1"/>
        <end position="48"/>
    </location>
</feature>
<dbReference type="AlphaFoldDB" id="A0AAF1JUY5"/>
<feature type="region of interest" description="Disordered" evidence="1">
    <location>
        <begin position="130"/>
        <end position="196"/>
    </location>
</feature>
<reference evidence="2" key="1">
    <citation type="submission" date="2020-01" db="EMBL/GenBank/DDBJ databases">
        <authorList>
            <person name="Rat A."/>
        </authorList>
    </citation>
    <scope>NUCLEOTIDE SEQUENCE</scope>
    <source>
        <strain evidence="2">LMG 28251</strain>
    </source>
</reference>
<evidence type="ECO:0000256" key="1">
    <source>
        <dbReference type="SAM" id="MobiDB-lite"/>
    </source>
</evidence>
<proteinExistence type="predicted"/>
<evidence type="ECO:0000313" key="2">
    <source>
        <dbReference type="EMBL" id="MBR0654226.1"/>
    </source>
</evidence>
<feature type="compositionally biased region" description="Low complexity" evidence="1">
    <location>
        <begin position="168"/>
        <end position="183"/>
    </location>
</feature>
<sequence length="196" mass="21032">MSEEGFLSRWSQRKRATLRGEAPPEPEAEAPLVVAPDPVPPAVPEEAPFDPASLPPIETLTAESDFLPFLARNVPALLKRAALRRMWSLDIGIRDYVGPADYAWDYNAVDGVPGSSMEMFGDVRRLLAQAIGDPPDPEEPAPEPEIAQMAEDPAAEAPPPEPVRLSFATPEPVAPAEASAPEASPRPHRHGAATPI</sequence>
<reference evidence="2" key="2">
    <citation type="journal article" date="2021" name="Syst. Appl. Microbiol.">
        <title>Roseomonas hellenica sp. nov., isolated from roots of wild-growing Alkanna tinctoria.</title>
        <authorList>
            <person name="Rat A."/>
            <person name="Naranjo H.D."/>
            <person name="Lebbe L."/>
            <person name="Cnockaert M."/>
            <person name="Krigas N."/>
            <person name="Grigoriadou K."/>
            <person name="Maloupa E."/>
            <person name="Willems A."/>
        </authorList>
    </citation>
    <scope>NUCLEOTIDE SEQUENCE</scope>
    <source>
        <strain evidence="2">LMG 28251</strain>
    </source>
</reference>
<comment type="caution">
    <text evidence="2">The sequence shown here is derived from an EMBL/GenBank/DDBJ whole genome shotgun (WGS) entry which is preliminary data.</text>
</comment>
<dbReference type="InterPro" id="IPR021735">
    <property type="entry name" value="DUF3306"/>
</dbReference>
<dbReference type="EMBL" id="JAAEDH010000002">
    <property type="protein sequence ID" value="MBR0654226.1"/>
    <property type="molecule type" value="Genomic_DNA"/>
</dbReference>
<protein>
    <submittedName>
        <fullName evidence="2">DUF3306 domain-containing protein</fullName>
    </submittedName>
</protein>
<dbReference type="RefSeq" id="WP_211873024.1">
    <property type="nucleotide sequence ID" value="NZ_JAAEDH010000002.1"/>
</dbReference>
<gene>
    <name evidence="2" type="ORF">GXW79_03935</name>
</gene>
<keyword evidence="3" id="KW-1185">Reference proteome</keyword>
<accession>A0AAF1JUY5</accession>